<keyword evidence="1" id="KW-0175">Coiled coil</keyword>
<accession>I2Q066</accession>
<protein>
    <recommendedName>
        <fullName evidence="2">Rad50/SbcC-type AAA domain-containing protein</fullName>
    </recommendedName>
</protein>
<reference evidence="3" key="1">
    <citation type="submission" date="2011-11" db="EMBL/GenBank/DDBJ databases">
        <title>Improved High-Quality Draft sequence of Desulfovibrio sp. U5L.</title>
        <authorList>
            <consortium name="US DOE Joint Genome Institute"/>
            <person name="Lucas S."/>
            <person name="Han J."/>
            <person name="Lapidus A."/>
            <person name="Cheng J.-F."/>
            <person name="Goodwin L."/>
            <person name="Pitluck S."/>
            <person name="Peters L."/>
            <person name="Ovchinnikova G."/>
            <person name="Held B."/>
            <person name="Detter J.C."/>
            <person name="Han C."/>
            <person name="Tapia R."/>
            <person name="Land M."/>
            <person name="Hauser L."/>
            <person name="Kyrpides N."/>
            <person name="Ivanova N."/>
            <person name="Pagani I."/>
            <person name="Gabster J."/>
            <person name="Walker C."/>
            <person name="Stolyar S."/>
            <person name="Stahl D."/>
            <person name="Arkin A."/>
            <person name="Dehal P."/>
            <person name="Hazen T."/>
            <person name="Woyke T."/>
        </authorList>
    </citation>
    <scope>NUCLEOTIDE SEQUENCE [LARGE SCALE GENOMIC DNA]</scope>
    <source>
        <strain evidence="3">U5L</strain>
    </source>
</reference>
<dbReference type="AlphaFoldDB" id="I2Q066"/>
<dbReference type="GO" id="GO:0006302">
    <property type="term" value="P:double-strand break repair"/>
    <property type="evidence" value="ECO:0007669"/>
    <property type="project" value="InterPro"/>
</dbReference>
<name>I2Q066_9BACT</name>
<dbReference type="Pfam" id="PF13476">
    <property type="entry name" value="AAA_23"/>
    <property type="match status" value="1"/>
</dbReference>
<dbReference type="GO" id="GO:0016887">
    <property type="term" value="F:ATP hydrolysis activity"/>
    <property type="evidence" value="ECO:0007669"/>
    <property type="project" value="InterPro"/>
</dbReference>
<dbReference type="OrthoDB" id="1873901at2"/>
<sequence>MISAVTAHNFKGATFTAPLGGLTLVVGPNGVGKSSRSQALQLAVLGYVPGTGKQNAAIMDAFHDGEGKDLRAGIVLASGHKIERRFSRSRSGKVSEELYAGGIKVRPDEFARALAGVGVVDLSVFLGLSDAKKIDELFRLFPPEGDVAGVSEKIERQTKRVNDLDRQEREAMTAVATVLSRRSKIELPAGTMADKMAEIEQAEADLAQARADLEAERIATARAEEQAKAEARQPELARGGVVGAPSFLAGDGPNIDLALFTDPPGSHALLPSNSTTPDLTATLERILSTMDKAGCDVCAARMVINRELAKARRGLPLEAVA</sequence>
<dbReference type="HOGENOM" id="CLU_843937_0_0_7"/>
<evidence type="ECO:0000256" key="1">
    <source>
        <dbReference type="SAM" id="Coils"/>
    </source>
</evidence>
<dbReference type="SUPFAM" id="SSF52540">
    <property type="entry name" value="P-loop containing nucleoside triphosphate hydrolases"/>
    <property type="match status" value="1"/>
</dbReference>
<proteinExistence type="predicted"/>
<dbReference type="STRING" id="596152.DesU5LDRAFT_1487"/>
<evidence type="ECO:0000313" key="3">
    <source>
        <dbReference type="EMBL" id="EIG53172.1"/>
    </source>
</evidence>
<dbReference type="InterPro" id="IPR027417">
    <property type="entry name" value="P-loop_NTPase"/>
</dbReference>
<dbReference type="InterPro" id="IPR038729">
    <property type="entry name" value="Rad50/SbcC_AAA"/>
</dbReference>
<evidence type="ECO:0000259" key="2">
    <source>
        <dbReference type="Pfam" id="PF13476"/>
    </source>
</evidence>
<dbReference type="EMBL" id="JH600068">
    <property type="protein sequence ID" value="EIG53172.1"/>
    <property type="molecule type" value="Genomic_DNA"/>
</dbReference>
<dbReference type="Gene3D" id="3.40.50.300">
    <property type="entry name" value="P-loop containing nucleotide triphosphate hydrolases"/>
    <property type="match status" value="1"/>
</dbReference>
<dbReference type="eggNOG" id="ENOG50349YG">
    <property type="taxonomic scope" value="Bacteria"/>
</dbReference>
<feature type="coiled-coil region" evidence="1">
    <location>
        <begin position="192"/>
        <end position="226"/>
    </location>
</feature>
<gene>
    <name evidence="3" type="ORF">DesU5LDRAFT_1487</name>
</gene>
<organism evidence="3">
    <name type="scientific">Desulfovibrio sp. U5L</name>
    <dbReference type="NCBI Taxonomy" id="596152"/>
    <lineage>
        <taxon>Bacteria</taxon>
        <taxon>Pseudomonadati</taxon>
        <taxon>Thermodesulfobacteriota</taxon>
        <taxon>Desulfovibrionia</taxon>
        <taxon>Desulfovibrionales</taxon>
        <taxon>Desulfovibrionaceae</taxon>
        <taxon>Desulfovibrio</taxon>
    </lineage>
</organism>
<feature type="domain" description="Rad50/SbcC-type AAA" evidence="2">
    <location>
        <begin position="20"/>
        <end position="214"/>
    </location>
</feature>